<sequence>MLRCATIAVRLSQLVDALPSQHFQKTNRRPWPCDTCATASNFNVSRKLSKLSLAADSRQLENGSSRQRLTAALEWCDVIHGITTDPCQFGRCMRLNCGSHPAQGSGVF</sequence>
<organism evidence="1 2">
    <name type="scientific">Dichomitus squalens</name>
    <dbReference type="NCBI Taxonomy" id="114155"/>
    <lineage>
        <taxon>Eukaryota</taxon>
        <taxon>Fungi</taxon>
        <taxon>Dikarya</taxon>
        <taxon>Basidiomycota</taxon>
        <taxon>Agaricomycotina</taxon>
        <taxon>Agaricomycetes</taxon>
        <taxon>Polyporales</taxon>
        <taxon>Polyporaceae</taxon>
        <taxon>Dichomitus</taxon>
    </lineage>
</organism>
<name>A0A4Q9PPK1_9APHY</name>
<dbReference type="EMBL" id="ML145154">
    <property type="protein sequence ID" value="TBU56279.1"/>
    <property type="molecule type" value="Genomic_DNA"/>
</dbReference>
<reference evidence="1 2" key="1">
    <citation type="submission" date="2019-01" db="EMBL/GenBank/DDBJ databases">
        <title>Draft genome sequences of three monokaryotic isolates of the white-rot basidiomycete fungus Dichomitus squalens.</title>
        <authorList>
            <consortium name="DOE Joint Genome Institute"/>
            <person name="Lopez S.C."/>
            <person name="Andreopoulos B."/>
            <person name="Pangilinan J."/>
            <person name="Lipzen A."/>
            <person name="Riley R."/>
            <person name="Ahrendt S."/>
            <person name="Ng V."/>
            <person name="Barry K."/>
            <person name="Daum C."/>
            <person name="Grigoriev I.V."/>
            <person name="Hilden K.S."/>
            <person name="Makela M.R."/>
            <person name="de Vries R.P."/>
        </authorList>
    </citation>
    <scope>NUCLEOTIDE SEQUENCE [LARGE SCALE GENOMIC DNA]</scope>
    <source>
        <strain evidence="1 2">CBS 464.89</strain>
    </source>
</reference>
<dbReference type="Proteomes" id="UP000292082">
    <property type="component" value="Unassembled WGS sequence"/>
</dbReference>
<accession>A0A4Q9PPK1</accession>
<evidence type="ECO:0000313" key="2">
    <source>
        <dbReference type="Proteomes" id="UP000292082"/>
    </source>
</evidence>
<keyword evidence="2" id="KW-1185">Reference proteome</keyword>
<dbReference type="AlphaFoldDB" id="A0A4Q9PPK1"/>
<evidence type="ECO:0000313" key="1">
    <source>
        <dbReference type="EMBL" id="TBU56279.1"/>
    </source>
</evidence>
<gene>
    <name evidence="1" type="ORF">BD310DRAFT_632927</name>
</gene>
<proteinExistence type="predicted"/>
<protein>
    <submittedName>
        <fullName evidence="1">Uncharacterized protein</fullName>
    </submittedName>
</protein>